<gene>
    <name evidence="1" type="ORF">KIN20_006111</name>
</gene>
<protein>
    <submittedName>
        <fullName evidence="1">Uncharacterized protein</fullName>
    </submittedName>
</protein>
<dbReference type="Proteomes" id="UP001196413">
    <property type="component" value="Unassembled WGS sequence"/>
</dbReference>
<dbReference type="AlphaFoldDB" id="A0AAD5M1C3"/>
<name>A0AAD5M1C3_PARTN</name>
<sequence>MPQGQISTMANKTPRRCIIVGNTVTGICTATMAADKTCEDPTMVTTANVASYTSISEALSIWTTILLVYKSDL</sequence>
<comment type="caution">
    <text evidence="1">The sequence shown here is derived from an EMBL/GenBank/DDBJ whole genome shotgun (WGS) entry which is preliminary data.</text>
</comment>
<evidence type="ECO:0000313" key="2">
    <source>
        <dbReference type="Proteomes" id="UP001196413"/>
    </source>
</evidence>
<proteinExistence type="predicted"/>
<organism evidence="1 2">
    <name type="scientific">Parelaphostrongylus tenuis</name>
    <name type="common">Meningeal worm</name>
    <dbReference type="NCBI Taxonomy" id="148309"/>
    <lineage>
        <taxon>Eukaryota</taxon>
        <taxon>Metazoa</taxon>
        <taxon>Ecdysozoa</taxon>
        <taxon>Nematoda</taxon>
        <taxon>Chromadorea</taxon>
        <taxon>Rhabditida</taxon>
        <taxon>Rhabditina</taxon>
        <taxon>Rhabditomorpha</taxon>
        <taxon>Strongyloidea</taxon>
        <taxon>Metastrongylidae</taxon>
        <taxon>Parelaphostrongylus</taxon>
    </lineage>
</organism>
<reference evidence="1" key="1">
    <citation type="submission" date="2021-06" db="EMBL/GenBank/DDBJ databases">
        <title>Parelaphostrongylus tenuis whole genome reference sequence.</title>
        <authorList>
            <person name="Garwood T.J."/>
            <person name="Larsen P.A."/>
            <person name="Fountain-Jones N.M."/>
            <person name="Garbe J.R."/>
            <person name="Macchietto M.G."/>
            <person name="Kania S.A."/>
            <person name="Gerhold R.W."/>
            <person name="Richards J.E."/>
            <person name="Wolf T.M."/>
        </authorList>
    </citation>
    <scope>NUCLEOTIDE SEQUENCE</scope>
    <source>
        <strain evidence="1">MNPRO001-30</strain>
        <tissue evidence="1">Meninges</tissue>
    </source>
</reference>
<keyword evidence="2" id="KW-1185">Reference proteome</keyword>
<evidence type="ECO:0000313" key="1">
    <source>
        <dbReference type="EMBL" id="KAJ1350340.1"/>
    </source>
</evidence>
<accession>A0AAD5M1C3</accession>
<dbReference type="EMBL" id="JAHQIW010000839">
    <property type="protein sequence ID" value="KAJ1350340.1"/>
    <property type="molecule type" value="Genomic_DNA"/>
</dbReference>